<gene>
    <name evidence="1" type="ORF">JOF57_006247</name>
</gene>
<evidence type="ECO:0000313" key="2">
    <source>
        <dbReference type="Proteomes" id="UP000694460"/>
    </source>
</evidence>
<dbReference type="RefSeq" id="WP_209923906.1">
    <property type="nucleotide sequence ID" value="NZ_JAGIOP010000003.1"/>
</dbReference>
<evidence type="ECO:0000313" key="1">
    <source>
        <dbReference type="EMBL" id="MBP2456271.1"/>
    </source>
</evidence>
<accession>A0ABS5A4E2</accession>
<comment type="caution">
    <text evidence="1">The sequence shown here is derived from an EMBL/GenBank/DDBJ whole genome shotgun (WGS) entry which is preliminary data.</text>
</comment>
<protein>
    <submittedName>
        <fullName evidence="1">Uncharacterized protein</fullName>
    </submittedName>
</protein>
<proteinExistence type="predicted"/>
<dbReference type="Proteomes" id="UP000694460">
    <property type="component" value="Unassembled WGS sequence"/>
</dbReference>
<reference evidence="1 2" key="1">
    <citation type="submission" date="2021-03" db="EMBL/GenBank/DDBJ databases">
        <title>Sequencing the genomes of 1000 actinobacteria strains.</title>
        <authorList>
            <person name="Klenk H.-P."/>
        </authorList>
    </citation>
    <scope>NUCLEOTIDE SEQUENCE [LARGE SCALE GENOMIC DNA]</scope>
    <source>
        <strain evidence="1 2">DSM 46713</strain>
    </source>
</reference>
<name>A0ABS5A4E2_9MYCO</name>
<dbReference type="EMBL" id="JAGIOP010000003">
    <property type="protein sequence ID" value="MBP2456271.1"/>
    <property type="molecule type" value="Genomic_DNA"/>
</dbReference>
<sequence>MIRPARITDLNLAWLYAANASLHEETPGPAQLNIGSAVEPHMVSRTEAFRDLYAHLLLVDIQADQARLDRLQTQIDDASKHSPSPNVEMLWAIAEELCDRARAIIVGAGAVDDTNARRRLLAGTRHLNRSVILGQFVPALQQEIDNDLLEELDVIDTD</sequence>
<keyword evidence="2" id="KW-1185">Reference proteome</keyword>
<organism evidence="1 2">
    <name type="scientific">Mycolicibacterium lutetiense</name>
    <dbReference type="NCBI Taxonomy" id="1641992"/>
    <lineage>
        <taxon>Bacteria</taxon>
        <taxon>Bacillati</taxon>
        <taxon>Actinomycetota</taxon>
        <taxon>Actinomycetes</taxon>
        <taxon>Mycobacteriales</taxon>
        <taxon>Mycobacteriaceae</taxon>
        <taxon>Mycolicibacterium</taxon>
    </lineage>
</organism>